<dbReference type="GeneTree" id="ENSGT00390000008848"/>
<evidence type="ECO:0000259" key="9">
    <source>
        <dbReference type="Pfam" id="PF15311"/>
    </source>
</evidence>
<comment type="subcellular location">
    <subcellularLocation>
        <location evidence="2">Cell projection</location>
        <location evidence="2">Cilium</location>
    </subcellularLocation>
    <subcellularLocation>
        <location evidence="1">Cytoplasm</location>
        <location evidence="1">Cytoskeleton</location>
        <location evidence="1">Microtubule organizing center</location>
        <location evidence="1">Centrosome</location>
        <location evidence="1">Centriole</location>
    </subcellularLocation>
</comment>
<dbReference type="HOGENOM" id="CLU_079788_0_0_1"/>
<dbReference type="OMA" id="PRVYNES"/>
<accession>H2Z5A3</accession>
<evidence type="ECO:0000256" key="1">
    <source>
        <dbReference type="ARBA" id="ARBA00004114"/>
    </source>
</evidence>
<evidence type="ECO:0000256" key="2">
    <source>
        <dbReference type="ARBA" id="ARBA00004138"/>
    </source>
</evidence>
<reference evidence="10" key="3">
    <citation type="submission" date="2025-09" db="UniProtKB">
        <authorList>
            <consortium name="Ensembl"/>
        </authorList>
    </citation>
    <scope>IDENTIFICATION</scope>
</reference>
<dbReference type="Ensembl" id="ENSCSAVT00000012914.1">
    <property type="protein sequence ID" value="ENSCSAVP00000012765.1"/>
    <property type="gene ID" value="ENSCSAVG00000007496.1"/>
</dbReference>
<evidence type="ECO:0000256" key="6">
    <source>
        <dbReference type="ARBA" id="ARBA00023212"/>
    </source>
</evidence>
<keyword evidence="7" id="KW-0966">Cell projection</keyword>
<dbReference type="PANTHER" id="PTHR34174">
    <property type="entry name" value="HYDROLETHALUS SYNDROME PROTEIN 1"/>
    <property type="match status" value="1"/>
</dbReference>
<keyword evidence="6" id="KW-0206">Cytoskeleton</keyword>
<feature type="compositionally biased region" description="Polar residues" evidence="8">
    <location>
        <begin position="32"/>
        <end position="46"/>
    </location>
</feature>
<evidence type="ECO:0000256" key="4">
    <source>
        <dbReference type="ARBA" id="ARBA00022490"/>
    </source>
</evidence>
<dbReference type="GO" id="GO:0097730">
    <property type="term" value="C:non-motile cilium"/>
    <property type="evidence" value="ECO:0007669"/>
    <property type="project" value="TreeGrafter"/>
</dbReference>
<feature type="region of interest" description="Disordered" evidence="8">
    <location>
        <begin position="98"/>
        <end position="125"/>
    </location>
</feature>
<feature type="compositionally biased region" description="Polar residues" evidence="8">
    <location>
        <begin position="7"/>
        <end position="20"/>
    </location>
</feature>
<dbReference type="GO" id="GO:0005814">
    <property type="term" value="C:centriole"/>
    <property type="evidence" value="ECO:0007669"/>
    <property type="project" value="UniProtKB-SubCell"/>
</dbReference>
<evidence type="ECO:0000313" key="11">
    <source>
        <dbReference type="Proteomes" id="UP000007875"/>
    </source>
</evidence>
<feature type="domain" description="Centriolar and ciliogenesis-associated protein HYLS1 C-terminal" evidence="9">
    <location>
        <begin position="148"/>
        <end position="236"/>
    </location>
</feature>
<evidence type="ECO:0000313" key="10">
    <source>
        <dbReference type="Ensembl" id="ENSCSAVP00000012765.1"/>
    </source>
</evidence>
<dbReference type="GO" id="GO:0060271">
    <property type="term" value="P:cilium assembly"/>
    <property type="evidence" value="ECO:0007669"/>
    <property type="project" value="TreeGrafter"/>
</dbReference>
<protein>
    <recommendedName>
        <fullName evidence="9">Centriolar and ciliogenesis-associated protein HYLS1 C-terminal domain-containing protein</fullName>
    </recommendedName>
</protein>
<feature type="compositionally biased region" description="Polar residues" evidence="8">
    <location>
        <begin position="53"/>
        <end position="62"/>
    </location>
</feature>
<keyword evidence="11" id="KW-1185">Reference proteome</keyword>
<keyword evidence="5" id="KW-0970">Cilium biogenesis/degradation</keyword>
<dbReference type="eggNOG" id="ENOG502QVD7">
    <property type="taxonomic scope" value="Eukaryota"/>
</dbReference>
<evidence type="ECO:0000256" key="3">
    <source>
        <dbReference type="ARBA" id="ARBA00010091"/>
    </source>
</evidence>
<dbReference type="Pfam" id="PF15311">
    <property type="entry name" value="HYLS1_C"/>
    <property type="match status" value="1"/>
</dbReference>
<dbReference type="AlphaFoldDB" id="H2Z5A3"/>
<reference evidence="10" key="2">
    <citation type="submission" date="2025-08" db="UniProtKB">
        <authorList>
            <consortium name="Ensembl"/>
        </authorList>
    </citation>
    <scope>IDENTIFICATION</scope>
</reference>
<reference evidence="11" key="1">
    <citation type="submission" date="2003-08" db="EMBL/GenBank/DDBJ databases">
        <authorList>
            <person name="Birren B."/>
            <person name="Nusbaum C."/>
            <person name="Abebe A."/>
            <person name="Abouelleil A."/>
            <person name="Adekoya E."/>
            <person name="Ait-zahra M."/>
            <person name="Allen N."/>
            <person name="Allen T."/>
            <person name="An P."/>
            <person name="Anderson M."/>
            <person name="Anderson S."/>
            <person name="Arachchi H."/>
            <person name="Armbruster J."/>
            <person name="Bachantsang P."/>
            <person name="Baldwin J."/>
            <person name="Barry A."/>
            <person name="Bayul T."/>
            <person name="Blitshsteyn B."/>
            <person name="Bloom T."/>
            <person name="Blye J."/>
            <person name="Boguslavskiy L."/>
            <person name="Borowsky M."/>
            <person name="Boukhgalter B."/>
            <person name="Brunache A."/>
            <person name="Butler J."/>
            <person name="Calixte N."/>
            <person name="Calvo S."/>
            <person name="Camarata J."/>
            <person name="Campo K."/>
            <person name="Chang J."/>
            <person name="Cheshatsang Y."/>
            <person name="Citroen M."/>
            <person name="Collymore A."/>
            <person name="Considine T."/>
            <person name="Cook A."/>
            <person name="Cooke P."/>
            <person name="Corum B."/>
            <person name="Cuomo C."/>
            <person name="David R."/>
            <person name="Dawoe T."/>
            <person name="Degray S."/>
            <person name="Dodge S."/>
            <person name="Dooley K."/>
            <person name="Dorje P."/>
            <person name="Dorjee K."/>
            <person name="Dorris L."/>
            <person name="Duffey N."/>
            <person name="Dupes A."/>
            <person name="Elkins T."/>
            <person name="Engels R."/>
            <person name="Erickson J."/>
            <person name="Farina A."/>
            <person name="Faro S."/>
            <person name="Ferreira P."/>
            <person name="Fischer H."/>
            <person name="Fitzgerald M."/>
            <person name="Foley K."/>
            <person name="Gage D."/>
            <person name="Galagan J."/>
            <person name="Gearin G."/>
            <person name="Gnerre S."/>
            <person name="Gnirke A."/>
            <person name="Goyette A."/>
            <person name="Graham J."/>
            <person name="Grandbois E."/>
            <person name="Gyaltsen K."/>
            <person name="Hafez N."/>
            <person name="Hagopian D."/>
            <person name="Hagos B."/>
            <person name="Hall J."/>
            <person name="Hatcher B."/>
            <person name="Heller A."/>
            <person name="Higgins H."/>
            <person name="Honan T."/>
            <person name="Horn A."/>
            <person name="Houde N."/>
            <person name="Hughes L."/>
            <person name="Hulme W."/>
            <person name="Husby E."/>
            <person name="Iliev I."/>
            <person name="Jaffe D."/>
            <person name="Jones C."/>
            <person name="Kamal M."/>
            <person name="Kamat A."/>
            <person name="Kamvysselis M."/>
            <person name="Karlsson E."/>
            <person name="Kells C."/>
            <person name="Kieu A."/>
            <person name="Kisner P."/>
            <person name="Kodira C."/>
            <person name="Kulbokas E."/>
            <person name="Labutti K."/>
            <person name="Lama D."/>
            <person name="Landers T."/>
            <person name="Leger J."/>
            <person name="Levine S."/>
            <person name="Lewis D."/>
            <person name="Lewis T."/>
            <person name="Lindblad-toh K."/>
            <person name="Liu X."/>
            <person name="Lokyitsang T."/>
            <person name="Lokyitsang Y."/>
            <person name="Lucien O."/>
            <person name="Lui A."/>
            <person name="Ma L.J."/>
            <person name="Mabbitt R."/>
            <person name="Macdonald J."/>
            <person name="Maclean C."/>
            <person name="Major J."/>
            <person name="Manning J."/>
            <person name="Marabella R."/>
            <person name="Maru K."/>
            <person name="Matthews C."/>
            <person name="Mauceli E."/>
            <person name="Mccarthy M."/>
            <person name="Mcdonough S."/>
            <person name="Mcghee T."/>
            <person name="Meldrim J."/>
            <person name="Meneus L."/>
            <person name="Mesirov J."/>
            <person name="Mihalev A."/>
            <person name="Mihova T."/>
            <person name="Mikkelsen T."/>
            <person name="Mlenga V."/>
            <person name="Moru K."/>
            <person name="Mozes J."/>
            <person name="Mulrain L."/>
            <person name="Munson G."/>
            <person name="Naylor J."/>
            <person name="Newes C."/>
            <person name="Nguyen C."/>
            <person name="Nguyen N."/>
            <person name="Nguyen T."/>
            <person name="Nicol R."/>
            <person name="Nielsen C."/>
            <person name="Nizzari M."/>
            <person name="Norbu C."/>
            <person name="Norbu N."/>
            <person name="O'donnell P."/>
            <person name="Okoawo O."/>
            <person name="O'leary S."/>
            <person name="Omotosho B."/>
            <person name="O'neill K."/>
            <person name="Osman S."/>
            <person name="Parker S."/>
            <person name="Perrin D."/>
            <person name="Phunkhang P."/>
            <person name="Piqani B."/>
            <person name="Purcell S."/>
            <person name="Rachupka T."/>
            <person name="Ramasamy U."/>
            <person name="Rameau R."/>
            <person name="Ray V."/>
            <person name="Raymond C."/>
            <person name="Retta R."/>
            <person name="Richardson S."/>
            <person name="Rise C."/>
            <person name="Rodriguez J."/>
            <person name="Rogers J."/>
            <person name="Rogov P."/>
            <person name="Rutman M."/>
            <person name="Schupbach R."/>
            <person name="Seaman C."/>
            <person name="Settipalli S."/>
            <person name="Sharpe T."/>
            <person name="Sheridan J."/>
            <person name="Sherpa N."/>
            <person name="Shi J."/>
            <person name="Smirnov S."/>
            <person name="Smith C."/>
            <person name="Sougnez C."/>
            <person name="Spencer B."/>
            <person name="Stalker J."/>
            <person name="Stange-thomann N."/>
            <person name="Stavropoulos S."/>
            <person name="Stetson K."/>
            <person name="Stone C."/>
            <person name="Stone S."/>
            <person name="Stubbs M."/>
            <person name="Talamas J."/>
            <person name="Tchuinga P."/>
            <person name="Tenzing P."/>
            <person name="Tesfaye S."/>
            <person name="Theodore J."/>
            <person name="Thoulutsang Y."/>
            <person name="Topham K."/>
            <person name="Towey S."/>
            <person name="Tsamla T."/>
            <person name="Tsomo N."/>
            <person name="Vallee D."/>
            <person name="Vassiliev H."/>
            <person name="Venkataraman V."/>
            <person name="Vinson J."/>
            <person name="Vo A."/>
            <person name="Wade C."/>
            <person name="Wang S."/>
            <person name="Wangchuk T."/>
            <person name="Wangdi T."/>
            <person name="Whittaker C."/>
            <person name="Wilkinson J."/>
            <person name="Wu Y."/>
            <person name="Wyman D."/>
            <person name="Yadav S."/>
            <person name="Yang S."/>
            <person name="Yang X."/>
            <person name="Yeager S."/>
            <person name="Yee E."/>
            <person name="Young G."/>
            <person name="Zainoun J."/>
            <person name="Zembeck L."/>
            <person name="Zimmer A."/>
            <person name="Zody M."/>
            <person name="Lander E."/>
        </authorList>
    </citation>
    <scope>NUCLEOTIDE SEQUENCE [LARGE SCALE GENOMIC DNA]</scope>
</reference>
<dbReference type="InParanoid" id="H2Z5A3"/>
<organism evidence="10 11">
    <name type="scientific">Ciona savignyi</name>
    <name type="common">Pacific transparent sea squirt</name>
    <dbReference type="NCBI Taxonomy" id="51511"/>
    <lineage>
        <taxon>Eukaryota</taxon>
        <taxon>Metazoa</taxon>
        <taxon>Chordata</taxon>
        <taxon>Tunicata</taxon>
        <taxon>Ascidiacea</taxon>
        <taxon>Phlebobranchia</taxon>
        <taxon>Cionidae</taxon>
        <taxon>Ciona</taxon>
    </lineage>
</organism>
<proteinExistence type="inferred from homology"/>
<dbReference type="InterPro" id="IPR027918">
    <property type="entry name" value="HYLS1_C_dom"/>
</dbReference>
<feature type="region of interest" description="Disordered" evidence="8">
    <location>
        <begin position="1"/>
        <end position="65"/>
    </location>
</feature>
<dbReference type="PANTHER" id="PTHR34174:SF1">
    <property type="entry name" value="CENTRIOLAR AND CILIOGENESIS-ASSOCIATED PROTEIN HYLS1"/>
    <property type="match status" value="1"/>
</dbReference>
<evidence type="ECO:0000256" key="8">
    <source>
        <dbReference type="SAM" id="MobiDB-lite"/>
    </source>
</evidence>
<comment type="similarity">
    <text evidence="3">Belongs to the HYLS1 family.</text>
</comment>
<evidence type="ECO:0000256" key="7">
    <source>
        <dbReference type="ARBA" id="ARBA00023273"/>
    </source>
</evidence>
<sequence length="249" mass="28923">MHHDSEMSQLSMEDQVTPSAPHSVEASHHPSTEPSQWTDHFTDTTMDSDRSQTPDGSISSQKVIRKRKVLRKEIDGTPRVYNESLVEDNNRMYRIQGRSLDDSDPSLSRVSPHISLPPRPNTARPMIKDHYRSVFEEFTNKQQPPSFIRPNTSNPHTRNLKKVDPVNKYHQYKELWSNVKAPGEKSHKALRWEVKAQMMYKEEPAPRPQRVYAPNTYVVPTSKKRSALRWEVRHAMERGLPIPTAYDVY</sequence>
<feature type="compositionally biased region" description="Polar residues" evidence="8">
    <location>
        <begin position="142"/>
        <end position="157"/>
    </location>
</feature>
<dbReference type="Proteomes" id="UP000007875">
    <property type="component" value="Unassembled WGS sequence"/>
</dbReference>
<dbReference type="InterPro" id="IPR052319">
    <property type="entry name" value="Centriolar_ciliogenesis_assoc"/>
</dbReference>
<keyword evidence="4" id="KW-0963">Cytoplasm</keyword>
<feature type="region of interest" description="Disordered" evidence="8">
    <location>
        <begin position="142"/>
        <end position="161"/>
    </location>
</feature>
<evidence type="ECO:0000256" key="5">
    <source>
        <dbReference type="ARBA" id="ARBA00022794"/>
    </source>
</evidence>
<name>H2Z5A3_CIOSA</name>